<keyword evidence="2" id="KW-1185">Reference proteome</keyword>
<dbReference type="KEGG" id="etr:ETAE_2542"/>
<sequence length="53" mass="5868">MFPYVNRRAAATARNIAARRREKTHERMPLTIVVLSEGYPEKTPCAARAAAPG</sequence>
<accession>A0AAU8PR23</accession>
<name>A0AAU8PR23_EDWPI</name>
<protein>
    <submittedName>
        <fullName evidence="1">Uncharacterized protein</fullName>
    </submittedName>
</protein>
<proteinExistence type="predicted"/>
<dbReference type="AlphaFoldDB" id="A0AAU8PR23"/>
<organism evidence="1 2">
    <name type="scientific">Edwardsiella piscicida</name>
    <dbReference type="NCBI Taxonomy" id="1263550"/>
    <lineage>
        <taxon>Bacteria</taxon>
        <taxon>Pseudomonadati</taxon>
        <taxon>Pseudomonadota</taxon>
        <taxon>Gammaproteobacteria</taxon>
        <taxon>Enterobacterales</taxon>
        <taxon>Hafniaceae</taxon>
        <taxon>Edwardsiella</taxon>
    </lineage>
</organism>
<gene>
    <name evidence="1" type="ordered locus">ETAE_2542</name>
</gene>
<evidence type="ECO:0000313" key="1">
    <source>
        <dbReference type="EMBL" id="ACY85377.1"/>
    </source>
</evidence>
<dbReference type="EMBL" id="CP001135">
    <property type="protein sequence ID" value="ACY85377.1"/>
    <property type="molecule type" value="Genomic_DNA"/>
</dbReference>
<evidence type="ECO:0000313" key="2">
    <source>
        <dbReference type="Proteomes" id="UP000002634"/>
    </source>
</evidence>
<dbReference type="Proteomes" id="UP000002634">
    <property type="component" value="Chromosome"/>
</dbReference>
<reference evidence="1 2" key="1">
    <citation type="journal article" date="2009" name="PLoS ONE">
        <title>Genome sequence of the versatile fish pathogen Edwardsiella tarda provides insights into its adaptation to broad host ranges and intracellular niches.</title>
        <authorList>
            <person name="Wang Q."/>
            <person name="Yang M."/>
            <person name="Xiao J."/>
            <person name="Wu H."/>
            <person name="Wang X."/>
            <person name="Lv Y."/>
            <person name="Xu L."/>
            <person name="Zheng H."/>
            <person name="Wang S."/>
            <person name="Zhao G."/>
            <person name="Liu Q."/>
            <person name="Zhang Y."/>
        </authorList>
    </citation>
    <scope>NUCLEOTIDE SEQUENCE [LARGE SCALE GENOMIC DNA]</scope>
    <source>
        <strain evidence="2">EIB202 / CCTCC M208068</strain>
    </source>
</reference>